<reference evidence="11" key="1">
    <citation type="journal article" date="2023" name="G3 (Bethesda)">
        <title>Whole genome assembly and annotation of the endangered Caribbean coral Acropora cervicornis.</title>
        <authorList>
            <person name="Selwyn J.D."/>
            <person name="Vollmer S.V."/>
        </authorList>
    </citation>
    <scope>NUCLEOTIDE SEQUENCE</scope>
    <source>
        <strain evidence="11">K2</strain>
    </source>
</reference>
<evidence type="ECO:0000256" key="6">
    <source>
        <dbReference type="ARBA" id="ARBA00023170"/>
    </source>
</evidence>
<keyword evidence="6 11" id="KW-0675">Receptor</keyword>
<organism evidence="11 12">
    <name type="scientific">Acropora cervicornis</name>
    <name type="common">Staghorn coral</name>
    <dbReference type="NCBI Taxonomy" id="6130"/>
    <lineage>
        <taxon>Eukaryota</taxon>
        <taxon>Metazoa</taxon>
        <taxon>Cnidaria</taxon>
        <taxon>Anthozoa</taxon>
        <taxon>Hexacorallia</taxon>
        <taxon>Scleractinia</taxon>
        <taxon>Astrocoeniina</taxon>
        <taxon>Acroporidae</taxon>
        <taxon>Acropora</taxon>
    </lineage>
</organism>
<evidence type="ECO:0000313" key="11">
    <source>
        <dbReference type="EMBL" id="KAK2570906.1"/>
    </source>
</evidence>
<keyword evidence="2 9" id="KW-0812">Transmembrane</keyword>
<feature type="transmembrane region" description="Helical" evidence="9">
    <location>
        <begin position="142"/>
        <end position="161"/>
    </location>
</feature>
<dbReference type="Pfam" id="PF00001">
    <property type="entry name" value="7tm_1"/>
    <property type="match status" value="1"/>
</dbReference>
<feature type="transmembrane region" description="Helical" evidence="9">
    <location>
        <begin position="27"/>
        <end position="52"/>
    </location>
</feature>
<name>A0AAD9R1B8_ACRCE</name>
<evidence type="ECO:0000256" key="9">
    <source>
        <dbReference type="SAM" id="Phobius"/>
    </source>
</evidence>
<dbReference type="PROSITE" id="PS50262">
    <property type="entry name" value="G_PROTEIN_RECEP_F1_2"/>
    <property type="match status" value="2"/>
</dbReference>
<keyword evidence="4" id="KW-0297">G-protein coupled receptor</keyword>
<evidence type="ECO:0000313" key="12">
    <source>
        <dbReference type="Proteomes" id="UP001249851"/>
    </source>
</evidence>
<evidence type="ECO:0000256" key="1">
    <source>
        <dbReference type="ARBA" id="ARBA00004141"/>
    </source>
</evidence>
<feature type="transmembrane region" description="Helical" evidence="9">
    <location>
        <begin position="104"/>
        <end position="130"/>
    </location>
</feature>
<evidence type="ECO:0000256" key="4">
    <source>
        <dbReference type="ARBA" id="ARBA00023040"/>
    </source>
</evidence>
<keyword evidence="5 9" id="KW-0472">Membrane</keyword>
<comment type="subcellular location">
    <subcellularLocation>
        <location evidence="1">Membrane</location>
        <topology evidence="1">Multi-pass membrane protein</topology>
    </subcellularLocation>
</comment>
<dbReference type="EMBL" id="JARQWQ010000007">
    <property type="protein sequence ID" value="KAK2570906.1"/>
    <property type="molecule type" value="Genomic_DNA"/>
</dbReference>
<dbReference type="SUPFAM" id="SSF81321">
    <property type="entry name" value="Family A G protein-coupled receptor-like"/>
    <property type="match status" value="1"/>
</dbReference>
<proteinExistence type="predicted"/>
<evidence type="ECO:0000259" key="10">
    <source>
        <dbReference type="PROSITE" id="PS50262"/>
    </source>
</evidence>
<accession>A0AAD9R1B8</accession>
<evidence type="ECO:0000256" key="7">
    <source>
        <dbReference type="ARBA" id="ARBA00023224"/>
    </source>
</evidence>
<feature type="domain" description="G-protein coupled receptors family 1 profile" evidence="10">
    <location>
        <begin position="43"/>
        <end position="102"/>
    </location>
</feature>
<dbReference type="PRINTS" id="PR00237">
    <property type="entry name" value="GPCRRHODOPSN"/>
</dbReference>
<dbReference type="Gene3D" id="1.20.1070.10">
    <property type="entry name" value="Rhodopsin 7-helix transmembrane proteins"/>
    <property type="match status" value="2"/>
</dbReference>
<dbReference type="CDD" id="cd00637">
    <property type="entry name" value="7tm_classA_rhodopsin-like"/>
    <property type="match status" value="1"/>
</dbReference>
<dbReference type="InterPro" id="IPR017452">
    <property type="entry name" value="GPCR_Rhodpsn_7TM"/>
</dbReference>
<evidence type="ECO:0000256" key="2">
    <source>
        <dbReference type="ARBA" id="ARBA00022692"/>
    </source>
</evidence>
<evidence type="ECO:0000256" key="8">
    <source>
        <dbReference type="SAM" id="MobiDB-lite"/>
    </source>
</evidence>
<dbReference type="GO" id="GO:0004930">
    <property type="term" value="F:G protein-coupled receptor activity"/>
    <property type="evidence" value="ECO:0007669"/>
    <property type="project" value="UniProtKB-KW"/>
</dbReference>
<protein>
    <submittedName>
        <fullName evidence="11">Galanin receptor type 2</fullName>
    </submittedName>
</protein>
<dbReference type="Proteomes" id="UP001249851">
    <property type="component" value="Unassembled WGS sequence"/>
</dbReference>
<dbReference type="GO" id="GO:0005886">
    <property type="term" value="C:plasma membrane"/>
    <property type="evidence" value="ECO:0007669"/>
    <property type="project" value="TreeGrafter"/>
</dbReference>
<dbReference type="PANTHER" id="PTHR45695:SF9">
    <property type="entry name" value="LEUCOKININ RECEPTOR"/>
    <property type="match status" value="1"/>
</dbReference>
<keyword evidence="3 9" id="KW-1133">Transmembrane helix</keyword>
<comment type="caution">
    <text evidence="11">The sequence shown here is derived from an EMBL/GenBank/DDBJ whole genome shotgun (WGS) entry which is preliminary data.</text>
</comment>
<keyword evidence="12" id="KW-1185">Reference proteome</keyword>
<evidence type="ECO:0000256" key="3">
    <source>
        <dbReference type="ARBA" id="ARBA00022989"/>
    </source>
</evidence>
<feature type="compositionally biased region" description="Low complexity" evidence="8">
    <location>
        <begin position="1"/>
        <end position="17"/>
    </location>
</feature>
<dbReference type="PROSITE" id="PS51257">
    <property type="entry name" value="PROKAR_LIPOPROTEIN"/>
    <property type="match status" value="1"/>
</dbReference>
<dbReference type="InterPro" id="IPR000276">
    <property type="entry name" value="GPCR_Rhodpsn"/>
</dbReference>
<feature type="domain" description="G-protein coupled receptors family 1 profile" evidence="10">
    <location>
        <begin position="149"/>
        <end position="250"/>
    </location>
</feature>
<keyword evidence="7" id="KW-0807">Transducer</keyword>
<sequence>MDSKASAFNSSNNSSLSCPDTSDTDHVLGVISFSVVFVLGCLGNFLLLAVILRKGGASNVTNLFHLNLLVADLIRIFSFVPIYLAYTGDNELPSTLGLARCKGIFFAIQCSVIVSVQTLFFSIGVGIWYAVSLITVKTWTDGCRYCGIIYLPGAIFIILYIKIIIKLRRDAVINPKDISQSSKNRHRRNARAAQILVTEMVLCLVCLFPFHRSSIIGAVDETALVNPFTPHWTIIVCTMIIYSLINPFCHVILNSGFRQEVKKILQQCKIF</sequence>
<feature type="non-terminal residue" evidence="11">
    <location>
        <position position="271"/>
    </location>
</feature>
<feature type="region of interest" description="Disordered" evidence="8">
    <location>
        <begin position="1"/>
        <end position="20"/>
    </location>
</feature>
<dbReference type="AlphaFoldDB" id="A0AAD9R1B8"/>
<gene>
    <name evidence="11" type="ORF">P5673_004620</name>
</gene>
<feature type="transmembrane region" description="Helical" evidence="9">
    <location>
        <begin position="231"/>
        <end position="253"/>
    </location>
</feature>
<reference evidence="11" key="2">
    <citation type="journal article" date="2023" name="Science">
        <title>Genomic signatures of disease resistance in endangered staghorn corals.</title>
        <authorList>
            <person name="Vollmer S.V."/>
            <person name="Selwyn J.D."/>
            <person name="Despard B.A."/>
            <person name="Roesel C.L."/>
        </authorList>
    </citation>
    <scope>NUCLEOTIDE SEQUENCE</scope>
    <source>
        <strain evidence="11">K2</strain>
    </source>
</reference>
<dbReference type="PANTHER" id="PTHR45695">
    <property type="entry name" value="LEUCOKININ RECEPTOR-RELATED"/>
    <property type="match status" value="1"/>
</dbReference>
<feature type="transmembrane region" description="Helical" evidence="9">
    <location>
        <begin position="192"/>
        <end position="211"/>
    </location>
</feature>
<evidence type="ECO:0000256" key="5">
    <source>
        <dbReference type="ARBA" id="ARBA00023136"/>
    </source>
</evidence>